<evidence type="ECO:0000256" key="2">
    <source>
        <dbReference type="ARBA" id="ARBA00022527"/>
    </source>
</evidence>
<evidence type="ECO:0000256" key="5">
    <source>
        <dbReference type="ARBA" id="ARBA00022777"/>
    </source>
</evidence>
<proteinExistence type="predicted"/>
<keyword evidence="8" id="KW-1133">Transmembrane helix</keyword>
<keyword evidence="4 7" id="KW-0547">Nucleotide-binding</keyword>
<dbReference type="PROSITE" id="PS00108">
    <property type="entry name" value="PROTEIN_KINASE_ST"/>
    <property type="match status" value="1"/>
</dbReference>
<dbReference type="InterPro" id="IPR017441">
    <property type="entry name" value="Protein_kinase_ATP_BS"/>
</dbReference>
<dbReference type="InterPro" id="IPR008271">
    <property type="entry name" value="Ser/Thr_kinase_AS"/>
</dbReference>
<keyword evidence="5 10" id="KW-0418">Kinase</keyword>
<dbReference type="KEGG" id="uam:UABAM_01801"/>
<dbReference type="InterPro" id="IPR000719">
    <property type="entry name" value="Prot_kinase_dom"/>
</dbReference>
<dbReference type="SMART" id="SM00564">
    <property type="entry name" value="PQQ"/>
    <property type="match status" value="4"/>
</dbReference>
<evidence type="ECO:0000256" key="4">
    <source>
        <dbReference type="ARBA" id="ARBA00022741"/>
    </source>
</evidence>
<feature type="transmembrane region" description="Helical" evidence="8">
    <location>
        <begin position="318"/>
        <end position="338"/>
    </location>
</feature>
<evidence type="ECO:0000256" key="6">
    <source>
        <dbReference type="ARBA" id="ARBA00022840"/>
    </source>
</evidence>
<dbReference type="FunFam" id="1.10.510.10:FF:000021">
    <property type="entry name" value="Serine/threonine protein kinase"/>
    <property type="match status" value="1"/>
</dbReference>
<evidence type="ECO:0000313" key="10">
    <source>
        <dbReference type="EMBL" id="BBM83449.1"/>
    </source>
</evidence>
<evidence type="ECO:0000256" key="1">
    <source>
        <dbReference type="ARBA" id="ARBA00012513"/>
    </source>
</evidence>
<name>A0A5S9IKA7_UABAM</name>
<dbReference type="EMBL" id="AP019860">
    <property type="protein sequence ID" value="BBM83449.1"/>
    <property type="molecule type" value="Genomic_DNA"/>
</dbReference>
<keyword evidence="2" id="KW-0723">Serine/threonine-protein kinase</keyword>
<evidence type="ECO:0000256" key="7">
    <source>
        <dbReference type="PROSITE-ProRule" id="PRU10141"/>
    </source>
</evidence>
<gene>
    <name evidence="10" type="ORF">UABAM_01801</name>
</gene>
<reference evidence="10 11" key="1">
    <citation type="submission" date="2019-08" db="EMBL/GenBank/DDBJ databases">
        <title>Complete genome sequence of Candidatus Uab amorphum.</title>
        <authorList>
            <person name="Shiratori T."/>
            <person name="Suzuki S."/>
            <person name="Kakizawa Y."/>
            <person name="Ishida K."/>
        </authorList>
    </citation>
    <scope>NUCLEOTIDE SEQUENCE [LARGE SCALE GENOMIC DNA]</scope>
    <source>
        <strain evidence="10 11">SRT547</strain>
    </source>
</reference>
<dbReference type="EC" id="2.7.11.1" evidence="1"/>
<dbReference type="RefSeq" id="WP_151967648.1">
    <property type="nucleotide sequence ID" value="NZ_AP019860.1"/>
</dbReference>
<evidence type="ECO:0000256" key="3">
    <source>
        <dbReference type="ARBA" id="ARBA00022679"/>
    </source>
</evidence>
<dbReference type="SUPFAM" id="SSF50998">
    <property type="entry name" value="Quinoprotein alcohol dehydrogenase-like"/>
    <property type="match status" value="3"/>
</dbReference>
<dbReference type="CDD" id="cd14014">
    <property type="entry name" value="STKc_PknB_like"/>
    <property type="match status" value="1"/>
</dbReference>
<dbReference type="Gene3D" id="3.30.200.20">
    <property type="entry name" value="Phosphorylase Kinase, domain 1"/>
    <property type="match status" value="1"/>
</dbReference>
<keyword evidence="11" id="KW-1185">Reference proteome</keyword>
<evidence type="ECO:0000313" key="11">
    <source>
        <dbReference type="Proteomes" id="UP000326354"/>
    </source>
</evidence>
<dbReference type="GO" id="GO:0005524">
    <property type="term" value="F:ATP binding"/>
    <property type="evidence" value="ECO:0007669"/>
    <property type="project" value="UniProtKB-UniRule"/>
</dbReference>
<keyword evidence="8" id="KW-0812">Transmembrane</keyword>
<feature type="domain" description="Protein kinase" evidence="9">
    <location>
        <begin position="38"/>
        <end position="293"/>
    </location>
</feature>
<dbReference type="InterPro" id="IPR011009">
    <property type="entry name" value="Kinase-like_dom_sf"/>
</dbReference>
<dbReference type="SUPFAM" id="SSF56112">
    <property type="entry name" value="Protein kinase-like (PK-like)"/>
    <property type="match status" value="1"/>
</dbReference>
<dbReference type="SMART" id="SM00220">
    <property type="entry name" value="S_TKc"/>
    <property type="match status" value="1"/>
</dbReference>
<dbReference type="AlphaFoldDB" id="A0A5S9IKA7"/>
<dbReference type="PANTHER" id="PTHR43289:SF6">
    <property type="entry name" value="SERINE_THREONINE-PROTEIN KINASE NEKL-3"/>
    <property type="match status" value="1"/>
</dbReference>
<keyword evidence="3" id="KW-0808">Transferase</keyword>
<dbReference type="Proteomes" id="UP000326354">
    <property type="component" value="Chromosome"/>
</dbReference>
<dbReference type="PROSITE" id="PS50011">
    <property type="entry name" value="PROTEIN_KINASE_DOM"/>
    <property type="match status" value="1"/>
</dbReference>
<evidence type="ECO:0000259" key="9">
    <source>
        <dbReference type="PROSITE" id="PS50011"/>
    </source>
</evidence>
<keyword evidence="8" id="KW-0472">Membrane</keyword>
<dbReference type="InterPro" id="IPR018391">
    <property type="entry name" value="PQQ_b-propeller_rpt"/>
</dbReference>
<protein>
    <recommendedName>
        <fullName evidence="1">non-specific serine/threonine protein kinase</fullName>
        <ecNumber evidence="1">2.7.11.1</ecNumber>
    </recommendedName>
</protein>
<dbReference type="InterPro" id="IPR011047">
    <property type="entry name" value="Quinoprotein_ADH-like_sf"/>
</dbReference>
<dbReference type="InterPro" id="IPR002372">
    <property type="entry name" value="PQQ_rpt_dom"/>
</dbReference>
<dbReference type="Gene3D" id="1.10.510.10">
    <property type="entry name" value="Transferase(Phosphotransferase) domain 1"/>
    <property type="match status" value="1"/>
</dbReference>
<dbReference type="PANTHER" id="PTHR43289">
    <property type="entry name" value="MITOGEN-ACTIVATED PROTEIN KINASE KINASE KINASE 20-RELATED"/>
    <property type="match status" value="1"/>
</dbReference>
<dbReference type="InterPro" id="IPR015943">
    <property type="entry name" value="WD40/YVTN_repeat-like_dom_sf"/>
</dbReference>
<dbReference type="Pfam" id="PF00069">
    <property type="entry name" value="Pkinase"/>
    <property type="match status" value="1"/>
</dbReference>
<feature type="binding site" evidence="7">
    <location>
        <position position="67"/>
    </location>
    <ligand>
        <name>ATP</name>
        <dbReference type="ChEBI" id="CHEBI:30616"/>
    </ligand>
</feature>
<dbReference type="Pfam" id="PF13360">
    <property type="entry name" value="PQQ_2"/>
    <property type="match status" value="3"/>
</dbReference>
<dbReference type="GO" id="GO:0004674">
    <property type="term" value="F:protein serine/threonine kinase activity"/>
    <property type="evidence" value="ECO:0007669"/>
    <property type="project" value="UniProtKB-KW"/>
</dbReference>
<dbReference type="Gene3D" id="2.130.10.10">
    <property type="entry name" value="YVTN repeat-like/Quinoprotein amine dehydrogenase"/>
    <property type="match status" value="2"/>
</dbReference>
<keyword evidence="6 7" id="KW-0067">ATP-binding</keyword>
<organism evidence="10 11">
    <name type="scientific">Uabimicrobium amorphum</name>
    <dbReference type="NCBI Taxonomy" id="2596890"/>
    <lineage>
        <taxon>Bacteria</taxon>
        <taxon>Pseudomonadati</taxon>
        <taxon>Planctomycetota</taxon>
        <taxon>Candidatus Uabimicrobiia</taxon>
        <taxon>Candidatus Uabimicrobiales</taxon>
        <taxon>Candidatus Uabimicrobiaceae</taxon>
        <taxon>Candidatus Uabimicrobium</taxon>
    </lineage>
</organism>
<evidence type="ECO:0000256" key="8">
    <source>
        <dbReference type="SAM" id="Phobius"/>
    </source>
</evidence>
<accession>A0A5S9IKA7</accession>
<sequence>MDENLENSGTNEFDNTILEVGKSTPTGKSLEGREFGCYKVLAEIGRGGMGVVYKAYDSKLERVVALKVSLQENDERFLREATTMAKLSHPNIIGIYGLGTENHRPYFIMEYIDGISLRQFLEKYSPSYKQIAEWMAAIGRAVDYAHKQGVIHRDLKPSNIMLANEKDPKVMDFGLAKDFSEQKQLSQTGMIIGSLFYMAPEQANGDIHNTDAKTDIYMLGAILYNMLAHRPPHEGSHVEILYKILHEEPIPPKDLIANVPVELEGICLKAMAKDKNKRYSSAEEMVDDLENFLNHQKISARPLGKWGRSVRKLKRNALTPWLFLALLANLVLLYMYYFQTQEKFPIDNVKVGVVDEKRQAKAVFSDNDTVLLDISWMASNVGNYTFVEVYGKDILFSSTKHKNTVGKNQIYIPVSMTEDISEEATVHVVFDLGKEHLKKEVAVKLNFSNMEGFRGGPERTGSFNEEGVETLTGVLWQQKVNFSVNKRLSSSPVIYGNNLYVVGQGVGISSQSLFCLNKNTGKENWRHNAIIKRDIGATIQSSPTITPRYISVCMNGDLYCLDKEYGDLQWRVIEVMTPEEKRRFGNVFIKSNGSPLAYKNKIFLGGENFHFVMNARNGKPMWRKNKFAWSRHIQDTGSDSLAMDDEKLYYYQGYTNFIPEKYDYVGARKRSDGEELWRWKLPTRSFSPTIPAVGEKNIYALVSNKLYCINKLEGKLVWEYKPKIRRFVCDIPAKYSQEFDQGKISRTLERELGSHFRVYYIRDSLKVVEKGKKWTGVMQNSGKTYSFELEGDLIKIWGEFTNVSCPALTEDSVYFASQDQHVYAVNRQDGKLRWKFKGGAEFYSSPTVARGIVYVGCDDNTFYALDAKNGTVKWKHEIEAKIRSSACVSEGKVYFMSVDGIVYALH</sequence>
<dbReference type="OrthoDB" id="256225at2"/>
<dbReference type="PROSITE" id="PS00107">
    <property type="entry name" value="PROTEIN_KINASE_ATP"/>
    <property type="match status" value="1"/>
</dbReference>